<name>A0A1G4KJX8_9SACH</name>
<evidence type="ECO:0000256" key="1">
    <source>
        <dbReference type="SAM" id="MobiDB-lite"/>
    </source>
</evidence>
<proteinExistence type="predicted"/>
<dbReference type="Proteomes" id="UP000191144">
    <property type="component" value="Chromosome H"/>
</dbReference>
<reference evidence="4" key="1">
    <citation type="submission" date="2016-03" db="EMBL/GenBank/DDBJ databases">
        <authorList>
            <person name="Devillers Hugo."/>
        </authorList>
    </citation>
    <scope>NUCLEOTIDE SEQUENCE [LARGE SCALE GENOMIC DNA]</scope>
</reference>
<feature type="region of interest" description="Disordered" evidence="1">
    <location>
        <begin position="129"/>
        <end position="154"/>
    </location>
</feature>
<feature type="compositionally biased region" description="Polar residues" evidence="1">
    <location>
        <begin position="129"/>
        <end position="144"/>
    </location>
</feature>
<keyword evidence="4" id="KW-1185">Reference proteome</keyword>
<organism evidence="3 4">
    <name type="scientific">Lachancea meyersii CBS 8951</name>
    <dbReference type="NCBI Taxonomy" id="1266667"/>
    <lineage>
        <taxon>Eukaryota</taxon>
        <taxon>Fungi</taxon>
        <taxon>Dikarya</taxon>
        <taxon>Ascomycota</taxon>
        <taxon>Saccharomycotina</taxon>
        <taxon>Saccharomycetes</taxon>
        <taxon>Saccharomycetales</taxon>
        <taxon>Saccharomycetaceae</taxon>
        <taxon>Lachancea</taxon>
    </lineage>
</organism>
<dbReference type="EMBL" id="LT598480">
    <property type="protein sequence ID" value="SCV04677.1"/>
    <property type="molecule type" value="Genomic_DNA"/>
</dbReference>
<accession>A0A1G4KJX8</accession>
<evidence type="ECO:0000313" key="4">
    <source>
        <dbReference type="Proteomes" id="UP000191144"/>
    </source>
</evidence>
<keyword evidence="2" id="KW-1133">Transmembrane helix</keyword>
<feature type="compositionally biased region" description="Low complexity" evidence="1">
    <location>
        <begin position="43"/>
        <end position="55"/>
    </location>
</feature>
<feature type="region of interest" description="Disordered" evidence="1">
    <location>
        <begin position="82"/>
        <end position="115"/>
    </location>
</feature>
<evidence type="ECO:0000256" key="2">
    <source>
        <dbReference type="SAM" id="Phobius"/>
    </source>
</evidence>
<keyword evidence="2" id="KW-0812">Transmembrane</keyword>
<feature type="region of interest" description="Disordered" evidence="1">
    <location>
        <begin position="37"/>
        <end position="58"/>
    </location>
</feature>
<keyword evidence="2" id="KW-0472">Membrane</keyword>
<sequence>MPGEFANTLFVEMVSRTHHGNTVLIITMSVEDSEENLKSKTLSASSDQNESSEVSSVHESHLLSPTAYELVNWKSIDSGRVSPLDSKGRARMAVEGKDVDQGKDVPKSSTQKSEPCVGGVDYVIEPASRSNDNPFIKATSSTARSKPPTPETPKEQRLLVSKIYDKLRADFLYLLSPTGDVWGELSVIIYVVQLIVATLAVVIKELLLKENLARKSAVFATELIPENLIDYAFFTQYIPSQNR</sequence>
<feature type="compositionally biased region" description="Basic and acidic residues" evidence="1">
    <location>
        <begin position="86"/>
        <end position="106"/>
    </location>
</feature>
<evidence type="ECO:0000313" key="3">
    <source>
        <dbReference type="EMBL" id="SCV04677.1"/>
    </source>
</evidence>
<protein>
    <submittedName>
        <fullName evidence="3">LAME_0H20362g1_1</fullName>
    </submittedName>
</protein>
<feature type="transmembrane region" description="Helical" evidence="2">
    <location>
        <begin position="187"/>
        <end position="207"/>
    </location>
</feature>
<dbReference type="OrthoDB" id="10472202at2759"/>
<dbReference type="AlphaFoldDB" id="A0A1G4KJX8"/>
<gene>
    <name evidence="3" type="ORF">LAME_0H20362G</name>
</gene>